<dbReference type="InterPro" id="IPR013083">
    <property type="entry name" value="Znf_RING/FYVE/PHD"/>
</dbReference>
<keyword evidence="1" id="KW-0808">Transferase</keyword>
<dbReference type="InterPro" id="IPR000571">
    <property type="entry name" value="Znf_CCCH"/>
</dbReference>
<name>A0A1D2JEH0_PARBR</name>
<feature type="region of interest" description="Disordered" evidence="6">
    <location>
        <begin position="188"/>
        <end position="220"/>
    </location>
</feature>
<gene>
    <name evidence="9" type="ORF">ACO22_03943</name>
</gene>
<evidence type="ECO:0000256" key="2">
    <source>
        <dbReference type="ARBA" id="ARBA00022723"/>
    </source>
</evidence>
<feature type="domain" description="RING-type" evidence="7">
    <location>
        <begin position="111"/>
        <end position="170"/>
    </location>
</feature>
<evidence type="ECO:0000313" key="9">
    <source>
        <dbReference type="EMBL" id="ODH28425.1"/>
    </source>
</evidence>
<keyword evidence="3 5" id="KW-0863">Zinc-finger</keyword>
<dbReference type="PANTHER" id="PTHR11224:SF10">
    <property type="entry name" value="IP09428P-RELATED"/>
    <property type="match status" value="1"/>
</dbReference>
<keyword evidence="4 5" id="KW-0862">Zinc</keyword>
<dbReference type="InterPro" id="IPR001841">
    <property type="entry name" value="Znf_RING"/>
</dbReference>
<dbReference type="SUPFAM" id="SSF90229">
    <property type="entry name" value="CCCH zinc finger"/>
    <property type="match status" value="1"/>
</dbReference>
<evidence type="ECO:0000256" key="3">
    <source>
        <dbReference type="ARBA" id="ARBA00022771"/>
    </source>
</evidence>
<dbReference type="EMBL" id="LZYO01000146">
    <property type="protein sequence ID" value="ODH28425.1"/>
    <property type="molecule type" value="Genomic_DNA"/>
</dbReference>
<organism evidence="9 10">
    <name type="scientific">Paracoccidioides brasiliensis</name>
    <dbReference type="NCBI Taxonomy" id="121759"/>
    <lineage>
        <taxon>Eukaryota</taxon>
        <taxon>Fungi</taxon>
        <taxon>Dikarya</taxon>
        <taxon>Ascomycota</taxon>
        <taxon>Pezizomycotina</taxon>
        <taxon>Eurotiomycetes</taxon>
        <taxon>Eurotiomycetidae</taxon>
        <taxon>Onygenales</taxon>
        <taxon>Ajellomycetaceae</taxon>
        <taxon>Paracoccidioides</taxon>
    </lineage>
</organism>
<dbReference type="PROSITE" id="PS00518">
    <property type="entry name" value="ZF_RING_1"/>
    <property type="match status" value="1"/>
</dbReference>
<dbReference type="SMART" id="SM00356">
    <property type="entry name" value="ZnF_C3H1"/>
    <property type="match status" value="2"/>
</dbReference>
<dbReference type="Proteomes" id="UP000242814">
    <property type="component" value="Unassembled WGS sequence"/>
</dbReference>
<evidence type="ECO:0000259" key="7">
    <source>
        <dbReference type="PROSITE" id="PS50089"/>
    </source>
</evidence>
<evidence type="ECO:0000256" key="5">
    <source>
        <dbReference type="PROSITE-ProRule" id="PRU00723"/>
    </source>
</evidence>
<comment type="caution">
    <text evidence="9">The sequence shown here is derived from an EMBL/GenBank/DDBJ whole genome shotgun (WGS) entry which is preliminary data.</text>
</comment>
<dbReference type="InterPro" id="IPR045072">
    <property type="entry name" value="MKRN-like"/>
</dbReference>
<evidence type="ECO:0000256" key="1">
    <source>
        <dbReference type="ARBA" id="ARBA00022679"/>
    </source>
</evidence>
<sequence length="399" mass="44613">MESEPQTTPETRRRLPPCQVDCKWWKKGNCFRGSECFFRHDAALAGVDALPGSRTASVAAGNSRNETTITEELQTDALTKPKDTPASGYVRAVQPHPTATSLRRDNPDEQCGICLETPSVFGLLVNCDHIFCLDCIRSWRSSVGNSAEDAINRTDSRVPKRTTKTCPLCRVKSEYVVPSSVYPTPPTAATAASNVASGSEIATTSSTETGESSSETRPKNEAKAKIIDKYLARLKGIPCRYFELSIQRWRELPAIENLDPNASDNRQAKFSGECLFGNECHFAHIHPITKAPYVFSKKEISLMKRANHERRSRAIRRALRRRTGRAFIVSEHRRELDRMLEALRVEEDYESSTPSDLVSPLEDDGPDALIDAGFVFYDMLVGSVPWLVESDEDELDDYF</sequence>
<dbReference type="AlphaFoldDB" id="A0A1D2JEH0"/>
<accession>A0A1D2JEH0</accession>
<proteinExistence type="predicted"/>
<dbReference type="VEuPathDB" id="FungiDB:PADG_00857"/>
<dbReference type="CDD" id="cd16521">
    <property type="entry name" value="RING-HC_MKRN"/>
    <property type="match status" value="1"/>
</dbReference>
<dbReference type="SUPFAM" id="SSF57850">
    <property type="entry name" value="RING/U-box"/>
    <property type="match status" value="1"/>
</dbReference>
<evidence type="ECO:0000256" key="4">
    <source>
        <dbReference type="ARBA" id="ARBA00022833"/>
    </source>
</evidence>
<dbReference type="InterPro" id="IPR036855">
    <property type="entry name" value="Znf_CCCH_sf"/>
</dbReference>
<dbReference type="PANTHER" id="PTHR11224">
    <property type="entry name" value="MAKORIN-RELATED"/>
    <property type="match status" value="1"/>
</dbReference>
<dbReference type="GO" id="GO:0000209">
    <property type="term" value="P:protein polyubiquitination"/>
    <property type="evidence" value="ECO:0007669"/>
    <property type="project" value="InterPro"/>
</dbReference>
<feature type="domain" description="C3H1-type" evidence="8">
    <location>
        <begin position="16"/>
        <end position="43"/>
    </location>
</feature>
<dbReference type="VEuPathDB" id="FungiDB:PABG_02431"/>
<evidence type="ECO:0000256" key="6">
    <source>
        <dbReference type="SAM" id="MobiDB-lite"/>
    </source>
</evidence>
<dbReference type="Gene3D" id="3.30.40.10">
    <property type="entry name" value="Zinc/RING finger domain, C3HC4 (zinc finger)"/>
    <property type="match status" value="1"/>
</dbReference>
<dbReference type="SMART" id="SM00184">
    <property type="entry name" value="RING"/>
    <property type="match status" value="1"/>
</dbReference>
<dbReference type="Pfam" id="PF00097">
    <property type="entry name" value="zf-C3HC4"/>
    <property type="match status" value="1"/>
</dbReference>
<dbReference type="InterPro" id="IPR018957">
    <property type="entry name" value="Znf_C3HC4_RING-type"/>
</dbReference>
<evidence type="ECO:0000259" key="8">
    <source>
        <dbReference type="PROSITE" id="PS50103"/>
    </source>
</evidence>
<feature type="compositionally biased region" description="Low complexity" evidence="6">
    <location>
        <begin position="188"/>
        <end position="213"/>
    </location>
</feature>
<dbReference type="GO" id="GO:0061630">
    <property type="term" value="F:ubiquitin protein ligase activity"/>
    <property type="evidence" value="ECO:0007669"/>
    <property type="project" value="InterPro"/>
</dbReference>
<dbReference type="PROSITE" id="PS50089">
    <property type="entry name" value="ZF_RING_2"/>
    <property type="match status" value="1"/>
</dbReference>
<protein>
    <submittedName>
        <fullName evidence="9">Uncharacterized protein</fullName>
    </submittedName>
</protein>
<feature type="zinc finger region" description="C3H1-type" evidence="5">
    <location>
        <begin position="16"/>
        <end position="43"/>
    </location>
</feature>
<reference evidence="9 10" key="1">
    <citation type="submission" date="2016-06" db="EMBL/GenBank/DDBJ databases">
        <authorList>
            <person name="Kjaerup R.B."/>
            <person name="Dalgaard T.S."/>
            <person name="Juul-Madsen H.R."/>
        </authorList>
    </citation>
    <scope>NUCLEOTIDE SEQUENCE [LARGE SCALE GENOMIC DNA]</scope>
    <source>
        <strain evidence="9 10">Pb300</strain>
    </source>
</reference>
<dbReference type="PROSITE" id="PS50103">
    <property type="entry name" value="ZF_C3H1"/>
    <property type="match status" value="1"/>
</dbReference>
<dbReference type="GO" id="GO:0008270">
    <property type="term" value="F:zinc ion binding"/>
    <property type="evidence" value="ECO:0007669"/>
    <property type="project" value="UniProtKB-KW"/>
</dbReference>
<evidence type="ECO:0000313" key="10">
    <source>
        <dbReference type="Proteomes" id="UP000242814"/>
    </source>
</evidence>
<keyword evidence="2 5" id="KW-0479">Metal-binding</keyword>
<dbReference type="InterPro" id="IPR017907">
    <property type="entry name" value="Znf_RING_CS"/>
</dbReference>